<sequence>MSANPSSGGLASYTITANGSAIPGDYQILRIQIDQRINRIGRATLEILDGSANAENFTVSASSTFVPGAEITISLGYDTENKSVFSGIVTRQSVQVEGNSGPILSIECCDKAIKMSVGRRSTVYQNKTDSDVISALITQAGLSSDVASTSLTLAELVQYYCSDWDFMLSRADMNGLVVSTLNGKVSVFSPTKNTTSVLTVTYGDNLYQFSADMDAVTQLAEVKASAWDYATQKCISATANNSLSGPGNISSKKLSAVVGLPAFTLQSAATLNNGALTEWSKAQMQKSELAKITGEVRVAGNAAVTPGAWLTLAGVGDRFDGDYFVSGVEHEFAEGNWFTKASLGLSSLWFVQQHEVMAPAAAGVLPGVEGLFNATVQKIDQDPDNAYRILVTLPLFDTEGHGVWARMANFYSSSGVGAFFLPEVGDEVIVGFLNLDPCFPVILGSLYSGKRAPFSGLTPDADNSKKAIVTHSEMRIVFDDKESIMTITTKANNVIVLDDKKQQISITDQNKNAFTLSSSGIELKSPASITIHADQQVNISGNMGVSIKASSGDVAVSGMNVNAKADIALSAKGSVSAQVQGGAELTLKGAIVMIN</sequence>
<dbReference type="Proteomes" id="UP001411173">
    <property type="component" value="Unassembled WGS sequence"/>
</dbReference>
<dbReference type="Gene3D" id="2.30.110.50">
    <property type="match status" value="1"/>
</dbReference>
<proteinExistence type="predicted"/>
<dbReference type="SUPFAM" id="SSF69349">
    <property type="entry name" value="Phage fibre proteins"/>
    <property type="match status" value="1"/>
</dbReference>
<gene>
    <name evidence="2" type="primary">vgrG</name>
    <name evidence="2" type="ORF">AAIG39_07055</name>
</gene>
<keyword evidence="3" id="KW-1185">Reference proteome</keyword>
<feature type="domain" description="Gp5/Type VI secretion system Vgr protein OB-fold" evidence="1">
    <location>
        <begin position="373"/>
        <end position="447"/>
    </location>
</feature>
<evidence type="ECO:0000313" key="3">
    <source>
        <dbReference type="Proteomes" id="UP001411173"/>
    </source>
</evidence>
<dbReference type="NCBIfam" id="TIGR01646">
    <property type="entry name" value="vgr_GE"/>
    <property type="match status" value="1"/>
</dbReference>
<dbReference type="Gene3D" id="3.55.50.10">
    <property type="entry name" value="Baseplate protein-like domains"/>
    <property type="match status" value="1"/>
</dbReference>
<dbReference type="Pfam" id="PF05954">
    <property type="entry name" value="Phage_GPD"/>
    <property type="match status" value="1"/>
</dbReference>
<dbReference type="SUPFAM" id="SSF69279">
    <property type="entry name" value="Phage tail proteins"/>
    <property type="match status" value="1"/>
</dbReference>
<organism evidence="2 3">
    <name type="scientific">Phytobacter palmae</name>
    <dbReference type="NCBI Taxonomy" id="1855371"/>
    <lineage>
        <taxon>Bacteria</taxon>
        <taxon>Pseudomonadati</taxon>
        <taxon>Pseudomonadota</taxon>
        <taxon>Gammaproteobacteria</taxon>
        <taxon>Enterobacterales</taxon>
        <taxon>Enterobacteriaceae</taxon>
        <taxon>Phytobacter</taxon>
    </lineage>
</organism>
<evidence type="ECO:0000259" key="1">
    <source>
        <dbReference type="Pfam" id="PF04717"/>
    </source>
</evidence>
<protein>
    <submittedName>
        <fullName evidence="2">Type VI secretion system tip protein VgrG</fullName>
    </submittedName>
</protein>
<evidence type="ECO:0000313" key="2">
    <source>
        <dbReference type="EMBL" id="MEN0578767.1"/>
    </source>
</evidence>
<accession>A0ABU9V285</accession>
<dbReference type="InterPro" id="IPR037026">
    <property type="entry name" value="Vgr_OB-fold_dom_sf"/>
</dbReference>
<dbReference type="RefSeq" id="WP_343193505.1">
    <property type="nucleotide sequence ID" value="NZ_JBCIVJ010000004.1"/>
</dbReference>
<dbReference type="SUPFAM" id="SSF69255">
    <property type="entry name" value="gp5 N-terminal domain-like"/>
    <property type="match status" value="1"/>
</dbReference>
<dbReference type="Gene3D" id="2.40.50.230">
    <property type="entry name" value="Gp5 N-terminal domain"/>
    <property type="match status" value="1"/>
</dbReference>
<dbReference type="InterPro" id="IPR006531">
    <property type="entry name" value="Gp5/Vgr_OB"/>
</dbReference>
<name>A0ABU9V285_9ENTR</name>
<dbReference type="EMBL" id="JBCIVJ010000004">
    <property type="protein sequence ID" value="MEN0578767.1"/>
    <property type="molecule type" value="Genomic_DNA"/>
</dbReference>
<reference evidence="2 3" key="1">
    <citation type="submission" date="2024-02" db="EMBL/GenBank/DDBJ databases">
        <title>Whole genome of MDR Enterobacteriaceae from southern Thailand.</title>
        <authorList>
            <person name="Surachat K."/>
        </authorList>
    </citation>
    <scope>NUCLEOTIDE SEQUENCE [LARGE SCALE GENOMIC DNA]</scope>
    <source>
        <strain evidence="2 3">PSU_29</strain>
    </source>
</reference>
<dbReference type="Pfam" id="PF04717">
    <property type="entry name" value="Phage_base_V"/>
    <property type="match status" value="1"/>
</dbReference>
<dbReference type="Gene3D" id="4.10.220.110">
    <property type="match status" value="1"/>
</dbReference>
<dbReference type="InterPro" id="IPR006533">
    <property type="entry name" value="T6SS_Vgr_RhsGE"/>
</dbReference>
<comment type="caution">
    <text evidence="2">The sequence shown here is derived from an EMBL/GenBank/DDBJ whole genome shotgun (WGS) entry which is preliminary data.</text>
</comment>